<comment type="subcellular location">
    <subcellularLocation>
        <location evidence="1">Nucleus</location>
    </subcellularLocation>
</comment>
<evidence type="ECO:0000256" key="8">
    <source>
        <dbReference type="PROSITE-ProRule" id="PRU00221"/>
    </source>
</evidence>
<feature type="repeat" description="WD" evidence="8">
    <location>
        <begin position="446"/>
        <end position="487"/>
    </location>
</feature>
<evidence type="ECO:0000313" key="10">
    <source>
        <dbReference type="Proteomes" id="UP001652625"/>
    </source>
</evidence>
<evidence type="ECO:0000256" key="4">
    <source>
        <dbReference type="ARBA" id="ARBA00022737"/>
    </source>
</evidence>
<dbReference type="Proteomes" id="UP001652625">
    <property type="component" value="Chromosome 03"/>
</dbReference>
<keyword evidence="5" id="KW-0805">Transcription regulation</keyword>
<evidence type="ECO:0000256" key="3">
    <source>
        <dbReference type="ARBA" id="ARBA00022574"/>
    </source>
</evidence>
<keyword evidence="7" id="KW-0539">Nucleus</keyword>
<dbReference type="CDD" id="cd08044">
    <property type="entry name" value="TAF5_NTD2"/>
    <property type="match status" value="1"/>
</dbReference>
<dbReference type="InterPro" id="IPR036322">
    <property type="entry name" value="WD40_repeat_dom_sf"/>
</dbReference>
<dbReference type="Pfam" id="PF00400">
    <property type="entry name" value="WD40"/>
    <property type="match status" value="6"/>
</dbReference>
<name>A0ABM4BI61_HYDVU</name>
<feature type="repeat" description="WD" evidence="8">
    <location>
        <begin position="488"/>
        <end position="529"/>
    </location>
</feature>
<dbReference type="PANTHER" id="PTHR19879:SF1">
    <property type="entry name" value="CANNONBALL-RELATED"/>
    <property type="match status" value="1"/>
</dbReference>
<feature type="repeat" description="WD" evidence="8">
    <location>
        <begin position="530"/>
        <end position="565"/>
    </location>
</feature>
<feature type="repeat" description="WD" evidence="8">
    <location>
        <begin position="361"/>
        <end position="402"/>
    </location>
</feature>
<evidence type="ECO:0000313" key="11">
    <source>
        <dbReference type="RefSeq" id="XP_065648719.1"/>
    </source>
</evidence>
<accession>A0ABM4BI61</accession>
<dbReference type="SUPFAM" id="SSF50978">
    <property type="entry name" value="WD40 repeat-like"/>
    <property type="match status" value="1"/>
</dbReference>
<evidence type="ECO:0000256" key="5">
    <source>
        <dbReference type="ARBA" id="ARBA00023015"/>
    </source>
</evidence>
<organism evidence="10 11">
    <name type="scientific">Hydra vulgaris</name>
    <name type="common">Hydra</name>
    <name type="synonym">Hydra attenuata</name>
    <dbReference type="NCBI Taxonomy" id="6087"/>
    <lineage>
        <taxon>Eukaryota</taxon>
        <taxon>Metazoa</taxon>
        <taxon>Cnidaria</taxon>
        <taxon>Hydrozoa</taxon>
        <taxon>Hydroidolina</taxon>
        <taxon>Anthoathecata</taxon>
        <taxon>Aplanulata</taxon>
        <taxon>Hydridae</taxon>
        <taxon>Hydra</taxon>
    </lineage>
</organism>
<evidence type="ECO:0000259" key="9">
    <source>
        <dbReference type="Pfam" id="PF04494"/>
    </source>
</evidence>
<dbReference type="InterPro" id="IPR037264">
    <property type="entry name" value="TFIID_NTD2_sf"/>
</dbReference>
<feature type="repeat" description="WD" evidence="8">
    <location>
        <begin position="403"/>
        <end position="438"/>
    </location>
</feature>
<evidence type="ECO:0000256" key="1">
    <source>
        <dbReference type="ARBA" id="ARBA00004123"/>
    </source>
</evidence>
<feature type="domain" description="TFIID subunit TAF5 NTD2" evidence="9">
    <location>
        <begin position="121"/>
        <end position="241"/>
    </location>
</feature>
<dbReference type="SMART" id="SM00320">
    <property type="entry name" value="WD40"/>
    <property type="match status" value="6"/>
</dbReference>
<sequence>MNKFKSQNKEHLTEEVNKLVSAYKDQRSISCKPELLGSSNITTSNLNTLNLSPWDYSLDSNITIKPEKDLTFENKYVDENDEIKSNLLTAKDYFDWFKMYNTQTGEKNAVFFASIKTDSIFYEENYLSLKFLLAGCSTSFKRELSALLCPIFVHFYLDLVAKPDLPAAQSFFTKFNHDHEDQQKELIENLSKLTDINQLKFYKNIKLLREFKTVVKLSPNVYLYLLQHLRHGNYTLVLQTLNFRFSLKTSHPISINKSINDLGTYDNDFDEFNMSWSTTATEQQALGSLNQSIAALNSSSKIFKPSICLYSLQSTYKGICCSCFSSQNTSLAAGFDDSSVQLWSLTPKIFFDEKKSESVTLRGHSGVVYQTHFLPNDSHLLTSSKDKSVRLWSLKEKKCLSEYRGHDSTVWDVTSSSPNATYFVSASFDRTLRLWNTEYIYPLRIFAGHTDSVDCVRFHPNGNYLASGSTDKSCRLWDIQTGQFVRVLLGHKAPIYSLVFTRDGKNLISAGDDSKILVWDLSNGKLINEIQTSSKVIYSLTISSDGTMLASGGFDSAIEVWEVESLLKENDCHKKVTYEPIGKYRTNKDRVINLKFTQGNLLMATGFCDER</sequence>
<comment type="similarity">
    <text evidence="2">Belongs to the WD repeat TAF5 family.</text>
</comment>
<dbReference type="PROSITE" id="PS00678">
    <property type="entry name" value="WD_REPEATS_1"/>
    <property type="match status" value="3"/>
</dbReference>
<dbReference type="InterPro" id="IPR001632">
    <property type="entry name" value="WD40_G-protein_beta-like"/>
</dbReference>
<gene>
    <name evidence="11" type="primary">LOC100201266</name>
</gene>
<evidence type="ECO:0000256" key="6">
    <source>
        <dbReference type="ARBA" id="ARBA00023163"/>
    </source>
</evidence>
<dbReference type="RefSeq" id="XP_065648719.1">
    <property type="nucleotide sequence ID" value="XM_065792647.1"/>
</dbReference>
<dbReference type="PRINTS" id="PR00320">
    <property type="entry name" value="GPROTEINBRPT"/>
</dbReference>
<reference evidence="11" key="1">
    <citation type="submission" date="2025-08" db="UniProtKB">
        <authorList>
            <consortium name="RefSeq"/>
        </authorList>
    </citation>
    <scope>IDENTIFICATION</scope>
</reference>
<evidence type="ECO:0000256" key="7">
    <source>
        <dbReference type="ARBA" id="ARBA00023242"/>
    </source>
</evidence>
<dbReference type="Pfam" id="PF04494">
    <property type="entry name" value="TFIID_NTD2"/>
    <property type="match status" value="1"/>
</dbReference>
<dbReference type="PANTHER" id="PTHR19879">
    <property type="entry name" value="TRANSCRIPTION INITIATION FACTOR TFIID"/>
    <property type="match status" value="1"/>
</dbReference>
<dbReference type="InterPro" id="IPR015943">
    <property type="entry name" value="WD40/YVTN_repeat-like_dom_sf"/>
</dbReference>
<keyword evidence="6" id="KW-0804">Transcription</keyword>
<dbReference type="PRINTS" id="PR00319">
    <property type="entry name" value="GPROTEINB"/>
</dbReference>
<keyword evidence="3 8" id="KW-0853">WD repeat</keyword>
<dbReference type="CDD" id="cd00200">
    <property type="entry name" value="WD40"/>
    <property type="match status" value="1"/>
</dbReference>
<dbReference type="PROSITE" id="PS50294">
    <property type="entry name" value="WD_REPEATS_REGION"/>
    <property type="match status" value="5"/>
</dbReference>
<dbReference type="Gene3D" id="1.25.40.500">
    <property type="entry name" value="TFIID subunit TAF5, NTD2 domain"/>
    <property type="match status" value="1"/>
</dbReference>
<dbReference type="SUPFAM" id="SSF160897">
    <property type="entry name" value="Taf5 N-terminal domain-like"/>
    <property type="match status" value="1"/>
</dbReference>
<dbReference type="InterPro" id="IPR007582">
    <property type="entry name" value="TFIID_NTD2"/>
</dbReference>
<dbReference type="PROSITE" id="PS50082">
    <property type="entry name" value="WD_REPEATS_2"/>
    <property type="match status" value="5"/>
</dbReference>
<dbReference type="GeneID" id="100201266"/>
<dbReference type="InterPro" id="IPR020472">
    <property type="entry name" value="WD40_PAC1"/>
</dbReference>
<protein>
    <submittedName>
        <fullName evidence="11">Transcription initiation factor TFIID subunit 5</fullName>
    </submittedName>
</protein>
<proteinExistence type="inferred from homology"/>
<evidence type="ECO:0000256" key="2">
    <source>
        <dbReference type="ARBA" id="ARBA00009435"/>
    </source>
</evidence>
<dbReference type="InterPro" id="IPR001680">
    <property type="entry name" value="WD40_rpt"/>
</dbReference>
<keyword evidence="10" id="KW-1185">Reference proteome</keyword>
<dbReference type="Gene3D" id="2.130.10.10">
    <property type="entry name" value="YVTN repeat-like/Quinoprotein amine dehydrogenase"/>
    <property type="match status" value="2"/>
</dbReference>
<keyword evidence="4" id="KW-0677">Repeat</keyword>
<dbReference type="InterPro" id="IPR019775">
    <property type="entry name" value="WD40_repeat_CS"/>
</dbReference>